<evidence type="ECO:0000313" key="2">
    <source>
        <dbReference type="EMBL" id="ASF89360.1"/>
    </source>
</evidence>
<proteinExistence type="predicted"/>
<sequence>MVEPAFFNKTERLPHPLPQSLPQGFSHQRKNPKYLNTLLL</sequence>
<organism evidence="2">
    <name type="scientific">Klebsiella pneumoniae</name>
    <dbReference type="NCBI Taxonomy" id="573"/>
    <lineage>
        <taxon>Bacteria</taxon>
        <taxon>Pseudomonadati</taxon>
        <taxon>Pseudomonadota</taxon>
        <taxon>Gammaproteobacteria</taxon>
        <taxon>Enterobacterales</taxon>
        <taxon>Enterobacteriaceae</taxon>
        <taxon>Klebsiella/Raoultella group</taxon>
        <taxon>Klebsiella</taxon>
        <taxon>Klebsiella pneumoniae complex</taxon>
    </lineage>
</organism>
<keyword evidence="2" id="KW-0614">Plasmid</keyword>
<evidence type="ECO:0000256" key="1">
    <source>
        <dbReference type="SAM" id="MobiDB-lite"/>
    </source>
</evidence>
<reference evidence="2" key="1">
    <citation type="submission" date="2016-11" db="EMBL/GenBank/DDBJ databases">
        <authorList>
            <person name="Yao B."/>
            <person name="Geng J."/>
        </authorList>
    </citation>
    <scope>NUCLEOTIDE SEQUENCE</scope>
    <source>
        <strain evidence="2">PUTH</strain>
        <plasmid evidence="2">pPUTH1</plasmid>
    </source>
</reference>
<feature type="region of interest" description="Disordered" evidence="1">
    <location>
        <begin position="1"/>
        <end position="29"/>
    </location>
</feature>
<protein>
    <submittedName>
        <fullName evidence="2">Uncharacterized protein</fullName>
    </submittedName>
</protein>
<dbReference type="AlphaFoldDB" id="A0A3G1IE73"/>
<accession>A0A3G1IE73</accession>
<dbReference type="EMBL" id="KY070306">
    <property type="protein sequence ID" value="ASF89360.1"/>
    <property type="molecule type" value="Genomic_DNA"/>
</dbReference>
<geneLocation type="plasmid" evidence="2">
    <name>pPUTH1</name>
</geneLocation>
<gene>
    <name evidence="2" type="ORF">pPUTH1_0241</name>
</gene>
<name>A0A3G1IE73_KLEPN</name>